<keyword evidence="4" id="KW-1185">Reference proteome</keyword>
<dbReference type="InterPro" id="IPR036291">
    <property type="entry name" value="NAD(P)-bd_dom_sf"/>
</dbReference>
<dbReference type="RefSeq" id="WP_318650924.1">
    <property type="nucleotide sequence ID" value="NZ_CP137852.1"/>
</dbReference>
<dbReference type="EMBL" id="CP137852">
    <property type="protein sequence ID" value="WPB86967.1"/>
    <property type="molecule type" value="Genomic_DNA"/>
</dbReference>
<name>A0ABZ0PNM1_9PROT</name>
<dbReference type="PANTHER" id="PTHR43377">
    <property type="entry name" value="BILIVERDIN REDUCTASE A"/>
    <property type="match status" value="1"/>
</dbReference>
<feature type="domain" description="Gfo/Idh/MocA-like oxidoreductase N-terminal" evidence="1">
    <location>
        <begin position="4"/>
        <end position="118"/>
    </location>
</feature>
<dbReference type="PANTHER" id="PTHR43377:SF1">
    <property type="entry name" value="BILIVERDIN REDUCTASE A"/>
    <property type="match status" value="1"/>
</dbReference>
<evidence type="ECO:0000313" key="4">
    <source>
        <dbReference type="Proteomes" id="UP001305521"/>
    </source>
</evidence>
<dbReference type="InterPro" id="IPR055170">
    <property type="entry name" value="GFO_IDH_MocA-like_dom"/>
</dbReference>
<dbReference type="Gene3D" id="3.40.50.720">
    <property type="entry name" value="NAD(P)-binding Rossmann-like Domain"/>
    <property type="match status" value="1"/>
</dbReference>
<dbReference type="SUPFAM" id="SSF55347">
    <property type="entry name" value="Glyceraldehyde-3-phosphate dehydrogenase-like, C-terminal domain"/>
    <property type="match status" value="1"/>
</dbReference>
<protein>
    <submittedName>
        <fullName evidence="3">Gfo/Idh/MocA family oxidoreductase</fullName>
    </submittedName>
</protein>
<evidence type="ECO:0000313" key="3">
    <source>
        <dbReference type="EMBL" id="WPB86967.1"/>
    </source>
</evidence>
<dbReference type="Pfam" id="PF22725">
    <property type="entry name" value="GFO_IDH_MocA_C3"/>
    <property type="match status" value="1"/>
</dbReference>
<reference evidence="3 4" key="1">
    <citation type="submission" date="2023-11" db="EMBL/GenBank/DDBJ databases">
        <title>Arctic aerobic anoxygenic photoheterotroph Sediminicoccus rosea KRV36 adapts its photosynthesis to long days of polar summer.</title>
        <authorList>
            <person name="Tomasch J."/>
            <person name="Kopejtka K."/>
            <person name="Bily T."/>
            <person name="Gardiner A.T."/>
            <person name="Gardian Z."/>
            <person name="Shivaramu S."/>
            <person name="Koblizek M."/>
            <person name="Engelhardt F."/>
            <person name="Kaftan D."/>
        </authorList>
    </citation>
    <scope>NUCLEOTIDE SEQUENCE [LARGE SCALE GENOMIC DNA]</scope>
    <source>
        <strain evidence="3 4">R-30</strain>
    </source>
</reference>
<dbReference type="Proteomes" id="UP001305521">
    <property type="component" value="Chromosome"/>
</dbReference>
<organism evidence="3 4">
    <name type="scientific">Sediminicoccus rosea</name>
    <dbReference type="NCBI Taxonomy" id="1225128"/>
    <lineage>
        <taxon>Bacteria</taxon>
        <taxon>Pseudomonadati</taxon>
        <taxon>Pseudomonadota</taxon>
        <taxon>Alphaproteobacteria</taxon>
        <taxon>Acetobacterales</taxon>
        <taxon>Roseomonadaceae</taxon>
        <taxon>Sediminicoccus</taxon>
    </lineage>
</organism>
<evidence type="ECO:0000259" key="1">
    <source>
        <dbReference type="Pfam" id="PF01408"/>
    </source>
</evidence>
<evidence type="ECO:0000259" key="2">
    <source>
        <dbReference type="Pfam" id="PF22725"/>
    </source>
</evidence>
<sequence>MKSLKIGVFGAGHFGRFHALKLRGAARAALAGLHDPDPARAALVAGEAGCQALTAEALMAASDAIVIATPTLHHARLAEQALRAGRHVFVEKPITATLAEADALIALAAAEGRVLMVGQIERHSAAIRTLRENLGGRRLMALEATRVAPFRPRSLDVSVVLDLMIHDLDLILSLVPAPLTEVRAVGGPVMTNLPDWVVAQLRFANGAQAQVTASRVAVGLERKLRALGPEGEMRVDFMARSLEFLAPDGGQGVENMPGWSLVRRSWTDHDSLEAEQAAFIAAILDGVPHEANGAQGRAALDAALRVEAALAGA</sequence>
<dbReference type="InterPro" id="IPR000683">
    <property type="entry name" value="Gfo/Idh/MocA-like_OxRdtase_N"/>
</dbReference>
<dbReference type="Pfam" id="PF01408">
    <property type="entry name" value="GFO_IDH_MocA"/>
    <property type="match status" value="1"/>
</dbReference>
<dbReference type="InterPro" id="IPR051450">
    <property type="entry name" value="Gfo/Idh/MocA_Oxidoreductases"/>
</dbReference>
<proteinExistence type="predicted"/>
<dbReference type="Gene3D" id="3.30.360.10">
    <property type="entry name" value="Dihydrodipicolinate Reductase, domain 2"/>
    <property type="match status" value="1"/>
</dbReference>
<dbReference type="SUPFAM" id="SSF51735">
    <property type="entry name" value="NAD(P)-binding Rossmann-fold domains"/>
    <property type="match status" value="1"/>
</dbReference>
<accession>A0ABZ0PNM1</accession>
<gene>
    <name evidence="3" type="ORF">R9Z33_08840</name>
</gene>
<feature type="domain" description="GFO/IDH/MocA-like oxidoreductase" evidence="2">
    <location>
        <begin position="157"/>
        <end position="233"/>
    </location>
</feature>